<protein>
    <submittedName>
        <fullName evidence="1">Uncharacterized protein</fullName>
    </submittedName>
</protein>
<sequence>MGQVLDHEAESDVERVVTGLHLLKVLIKFMNLKGEEFAISWGVKRKLRKLERSKSAVLWIPVREAWKHSRWNLL</sequence>
<name>A0A2A9NGK7_9AGAR</name>
<evidence type="ECO:0000313" key="2">
    <source>
        <dbReference type="Proteomes" id="UP000242287"/>
    </source>
</evidence>
<accession>A0A2A9NGK7</accession>
<dbReference type="AlphaFoldDB" id="A0A2A9NGK7"/>
<dbReference type="Proteomes" id="UP000242287">
    <property type="component" value="Unassembled WGS sequence"/>
</dbReference>
<keyword evidence="2" id="KW-1185">Reference proteome</keyword>
<gene>
    <name evidence="1" type="ORF">AMATHDRAFT_68951</name>
</gene>
<dbReference type="EMBL" id="KZ302154">
    <property type="protein sequence ID" value="PFH46852.1"/>
    <property type="molecule type" value="Genomic_DNA"/>
</dbReference>
<organism evidence="1 2">
    <name type="scientific">Amanita thiersii Skay4041</name>
    <dbReference type="NCBI Taxonomy" id="703135"/>
    <lineage>
        <taxon>Eukaryota</taxon>
        <taxon>Fungi</taxon>
        <taxon>Dikarya</taxon>
        <taxon>Basidiomycota</taxon>
        <taxon>Agaricomycotina</taxon>
        <taxon>Agaricomycetes</taxon>
        <taxon>Agaricomycetidae</taxon>
        <taxon>Agaricales</taxon>
        <taxon>Pluteineae</taxon>
        <taxon>Amanitaceae</taxon>
        <taxon>Amanita</taxon>
    </lineage>
</organism>
<evidence type="ECO:0000313" key="1">
    <source>
        <dbReference type="EMBL" id="PFH46852.1"/>
    </source>
</evidence>
<reference evidence="1 2" key="1">
    <citation type="submission" date="2014-02" db="EMBL/GenBank/DDBJ databases">
        <title>Transposable element dynamics among asymbiotic and ectomycorrhizal Amanita fungi.</title>
        <authorList>
            <consortium name="DOE Joint Genome Institute"/>
            <person name="Hess J."/>
            <person name="Skrede I."/>
            <person name="Wolfe B."/>
            <person name="LaButti K."/>
            <person name="Ohm R.A."/>
            <person name="Grigoriev I.V."/>
            <person name="Pringle A."/>
        </authorList>
    </citation>
    <scope>NUCLEOTIDE SEQUENCE [LARGE SCALE GENOMIC DNA]</scope>
    <source>
        <strain evidence="1 2">SKay4041</strain>
    </source>
</reference>
<proteinExistence type="predicted"/>